<feature type="compositionally biased region" description="Polar residues" evidence="10">
    <location>
        <begin position="142"/>
        <end position="151"/>
    </location>
</feature>
<keyword evidence="9 11" id="KW-0472">Membrane</keyword>
<dbReference type="EMBL" id="CAUWAG010000008">
    <property type="protein sequence ID" value="CAJ2506053.1"/>
    <property type="molecule type" value="Genomic_DNA"/>
</dbReference>
<evidence type="ECO:0000313" key="12">
    <source>
        <dbReference type="EMBL" id="CAJ2506053.1"/>
    </source>
</evidence>
<feature type="compositionally biased region" description="Basic and acidic residues" evidence="10">
    <location>
        <begin position="1"/>
        <end position="10"/>
    </location>
</feature>
<dbReference type="GO" id="GO:0005789">
    <property type="term" value="C:endoplasmic reticulum membrane"/>
    <property type="evidence" value="ECO:0007669"/>
    <property type="project" value="UniProtKB-SubCell"/>
</dbReference>
<dbReference type="PANTHER" id="PTHR13050">
    <property type="entry name" value="USE1-LIKE PROTEIN"/>
    <property type="match status" value="1"/>
</dbReference>
<dbReference type="GO" id="GO:0015031">
    <property type="term" value="P:protein transport"/>
    <property type="evidence" value="ECO:0007669"/>
    <property type="project" value="UniProtKB-KW"/>
</dbReference>
<comment type="similarity">
    <text evidence="2">Belongs to the USE1 family.</text>
</comment>
<feature type="region of interest" description="Disordered" evidence="10">
    <location>
        <begin position="1"/>
        <end position="20"/>
    </location>
</feature>
<dbReference type="PANTHER" id="PTHR13050:SF7">
    <property type="entry name" value="VESICLE TRANSPORT PROTEIN USE1"/>
    <property type="match status" value="1"/>
</dbReference>
<dbReference type="Proteomes" id="UP001295740">
    <property type="component" value="Unassembled WGS sequence"/>
</dbReference>
<dbReference type="GO" id="GO:0006890">
    <property type="term" value="P:retrograde vesicle-mediated transport, Golgi to endoplasmic reticulum"/>
    <property type="evidence" value="ECO:0007669"/>
    <property type="project" value="TreeGrafter"/>
</dbReference>
<dbReference type="GO" id="GO:0005484">
    <property type="term" value="F:SNAP receptor activity"/>
    <property type="evidence" value="ECO:0007669"/>
    <property type="project" value="TreeGrafter"/>
</dbReference>
<dbReference type="CDD" id="cd15860">
    <property type="entry name" value="SNARE_USE1"/>
    <property type="match status" value="1"/>
</dbReference>
<comment type="subcellular location">
    <subcellularLocation>
        <location evidence="1">Endoplasmic reticulum membrane</location>
        <topology evidence="1">Single-pass type IV membrane protein</topology>
    </subcellularLocation>
</comment>
<gene>
    <name evidence="12" type="ORF">KHLLAP_LOCUS6521</name>
</gene>
<sequence length="371" mass="40805">MARLTHEPITPRRSVSNPNSLTDLNRLLARLQQSILHADAERERRLRSSQYERNRVGTLANTGLVPIAQQNLEYARTLLTKLEQDALGVKVHARRKDMQADLDRKRDVFERVSERLRELEDAAIDSDDDSSDGEDLLGAVATPSQSQSSDSNHQRDDFGSIAEEEGEEEEDADQTVLPEPRRQSTTAPTYNSSEAPRASGTDLDRYTTTTTSQTLRTRNTSTSSQPIADTASSSALRNELFAGARPKATTTTASTTDLATTTTTTAEAVLDLQRAEQDRLTESMVGMARALKESTHRFSSALAEDDEVLAAAGQGLDASERGMVTVSGRLGSLRRLTEGEGWWGRMLLYLWIAGLAVVALVLVFVLPKLRF</sequence>
<evidence type="ECO:0000256" key="1">
    <source>
        <dbReference type="ARBA" id="ARBA00004163"/>
    </source>
</evidence>
<evidence type="ECO:0000256" key="7">
    <source>
        <dbReference type="ARBA" id="ARBA00022927"/>
    </source>
</evidence>
<dbReference type="GO" id="GO:0031201">
    <property type="term" value="C:SNARE complex"/>
    <property type="evidence" value="ECO:0007669"/>
    <property type="project" value="TreeGrafter"/>
</dbReference>
<evidence type="ECO:0000256" key="4">
    <source>
        <dbReference type="ARBA" id="ARBA00022692"/>
    </source>
</evidence>
<feature type="compositionally biased region" description="Low complexity" evidence="10">
    <location>
        <begin position="207"/>
        <end position="225"/>
    </location>
</feature>
<dbReference type="InterPro" id="IPR019150">
    <property type="entry name" value="Vesicle_transport_protein_Use1"/>
</dbReference>
<proteinExistence type="inferred from homology"/>
<dbReference type="Pfam" id="PF09753">
    <property type="entry name" value="Use1"/>
    <property type="match status" value="1"/>
</dbReference>
<evidence type="ECO:0000256" key="6">
    <source>
        <dbReference type="ARBA" id="ARBA00022892"/>
    </source>
</evidence>
<feature type="transmembrane region" description="Helical" evidence="11">
    <location>
        <begin position="342"/>
        <end position="366"/>
    </location>
</feature>
<protein>
    <submittedName>
        <fullName evidence="12">Uu.00g001830.m01.CDS01</fullName>
    </submittedName>
</protein>
<keyword evidence="13" id="KW-1185">Reference proteome</keyword>
<evidence type="ECO:0000256" key="5">
    <source>
        <dbReference type="ARBA" id="ARBA00022824"/>
    </source>
</evidence>
<evidence type="ECO:0000256" key="11">
    <source>
        <dbReference type="SAM" id="Phobius"/>
    </source>
</evidence>
<evidence type="ECO:0000256" key="2">
    <source>
        <dbReference type="ARBA" id="ARBA00007891"/>
    </source>
</evidence>
<keyword evidence="8 11" id="KW-1133">Transmembrane helix</keyword>
<keyword evidence="6" id="KW-0931">ER-Golgi transport</keyword>
<evidence type="ECO:0000256" key="10">
    <source>
        <dbReference type="SAM" id="MobiDB-lite"/>
    </source>
</evidence>
<evidence type="ECO:0000256" key="9">
    <source>
        <dbReference type="ARBA" id="ARBA00023136"/>
    </source>
</evidence>
<reference evidence="12" key="1">
    <citation type="submission" date="2023-10" db="EMBL/GenBank/DDBJ databases">
        <authorList>
            <person name="Hackl T."/>
        </authorList>
    </citation>
    <scope>NUCLEOTIDE SEQUENCE</scope>
</reference>
<comment type="caution">
    <text evidence="12">The sequence shown here is derived from an EMBL/GenBank/DDBJ whole genome shotgun (WGS) entry which is preliminary data.</text>
</comment>
<accession>A0AAI8VJD1</accession>
<keyword evidence="5" id="KW-0256">Endoplasmic reticulum</keyword>
<organism evidence="12 13">
    <name type="scientific">Anthostomella pinea</name>
    <dbReference type="NCBI Taxonomy" id="933095"/>
    <lineage>
        <taxon>Eukaryota</taxon>
        <taxon>Fungi</taxon>
        <taxon>Dikarya</taxon>
        <taxon>Ascomycota</taxon>
        <taxon>Pezizomycotina</taxon>
        <taxon>Sordariomycetes</taxon>
        <taxon>Xylariomycetidae</taxon>
        <taxon>Xylariales</taxon>
        <taxon>Xylariaceae</taxon>
        <taxon>Anthostomella</taxon>
    </lineage>
</organism>
<name>A0AAI8VJD1_9PEZI</name>
<evidence type="ECO:0000256" key="3">
    <source>
        <dbReference type="ARBA" id="ARBA00022448"/>
    </source>
</evidence>
<evidence type="ECO:0000256" key="8">
    <source>
        <dbReference type="ARBA" id="ARBA00022989"/>
    </source>
</evidence>
<feature type="compositionally biased region" description="Acidic residues" evidence="10">
    <location>
        <begin position="121"/>
        <end position="135"/>
    </location>
</feature>
<feature type="compositionally biased region" description="Polar residues" evidence="10">
    <location>
        <begin position="183"/>
        <end position="194"/>
    </location>
</feature>
<dbReference type="AlphaFoldDB" id="A0AAI8VJD1"/>
<keyword evidence="4 11" id="KW-0812">Transmembrane</keyword>
<keyword evidence="7" id="KW-0653">Protein transport</keyword>
<keyword evidence="3" id="KW-0813">Transport</keyword>
<feature type="compositionally biased region" description="Acidic residues" evidence="10">
    <location>
        <begin position="162"/>
        <end position="173"/>
    </location>
</feature>
<evidence type="ECO:0000313" key="13">
    <source>
        <dbReference type="Proteomes" id="UP001295740"/>
    </source>
</evidence>
<feature type="region of interest" description="Disordered" evidence="10">
    <location>
        <begin position="120"/>
        <end position="234"/>
    </location>
</feature>